<sequence length="700" mass="79919">MSMDKVISENQSAFIKGRQIQDNAILGFESLHYLKKGRFGNGKKMALNLICQKHMTELNGDFWKARGHIIPERASRANKLHGLHFGHLERRLTHLLFADDSLIFMDATVEEGEAITEVLQQYSALSGQCINFNKSNLCVGRKISHAEGQRLAASLGVTFTENHTKYLGLPAFVGRNKREAFGLIRNKVWDKLQGWKMGLFSQVGREVLIKSIIQAIPVYVMSCFRLSKGVIHKIQALIARFWWGSTTAKHQIHWGDWEKLCKDKWAGEFHEAGKGAWCSNVWRGILWGRELLMKGTRWRVTDGCKVRINEDRWIPRGAPFLLRTTAKVPPNTYVESLINETGDCKIEVLEERMNVEDIRWILGIQTMRGCGEDELIWNFTIDGEYTVASGYTMKQIEKKGAETSDKSILRRWWKEVWHSNLTPKMKNFVWRVCHSWVPSKSELANRGIKMHRTCTGCWNHVETISHAIWHCPRLRHVWKEAGFWHLFPKSLGLMSDLIEFLMFMASKCSKQEFEMFLGMSWMSTVIKEKKKDKGVNRWKTPPIGTFLINCDAALCTDQLESGVAVVIRDSRGCLVAAEAIYHQGCVSVLMAESMAIRLGLKLGQRMNTKPFYLNSDNQTAINQLLSRKAPRADWGLLLMDIFSSNLLDGCVDIQYVSRDCNNVAHSLAKWAFNLKCNAFWSEVLPSCAAAILDAEKPDLV</sequence>
<protein>
    <recommendedName>
        <fullName evidence="5">Reverse transcriptase</fullName>
    </recommendedName>
</protein>
<dbReference type="SUPFAM" id="SSF53098">
    <property type="entry name" value="Ribonuclease H-like"/>
    <property type="match status" value="1"/>
</dbReference>
<organism evidence="3 4">
    <name type="scientific">Cannabis sativa</name>
    <name type="common">Hemp</name>
    <name type="synonym">Marijuana</name>
    <dbReference type="NCBI Taxonomy" id="3483"/>
    <lineage>
        <taxon>Eukaryota</taxon>
        <taxon>Viridiplantae</taxon>
        <taxon>Streptophyta</taxon>
        <taxon>Embryophyta</taxon>
        <taxon>Tracheophyta</taxon>
        <taxon>Spermatophyta</taxon>
        <taxon>Magnoliopsida</taxon>
        <taxon>eudicotyledons</taxon>
        <taxon>Gunneridae</taxon>
        <taxon>Pentapetalae</taxon>
        <taxon>rosids</taxon>
        <taxon>fabids</taxon>
        <taxon>Rosales</taxon>
        <taxon>Cannabaceae</taxon>
        <taxon>Cannabis</taxon>
    </lineage>
</organism>
<dbReference type="GO" id="GO:0003676">
    <property type="term" value="F:nucleic acid binding"/>
    <property type="evidence" value="ECO:0007669"/>
    <property type="project" value="InterPro"/>
</dbReference>
<dbReference type="Gramene" id="evm.model.03.1356">
    <property type="protein sequence ID" value="cds.evm.model.03.1356"/>
    <property type="gene ID" value="evm.TU.03.1356"/>
</dbReference>
<keyword evidence="4" id="KW-1185">Reference proteome</keyword>
<dbReference type="PANTHER" id="PTHR33116:SF86">
    <property type="entry name" value="REVERSE TRANSCRIPTASE DOMAIN-CONTAINING PROTEIN"/>
    <property type="match status" value="1"/>
</dbReference>
<dbReference type="InterPro" id="IPR044730">
    <property type="entry name" value="RNase_H-like_dom_plant"/>
</dbReference>
<dbReference type="Pfam" id="PF13456">
    <property type="entry name" value="RVT_3"/>
    <property type="match status" value="1"/>
</dbReference>
<reference evidence="3" key="2">
    <citation type="submission" date="2021-03" db="UniProtKB">
        <authorList>
            <consortium name="EnsemblPlants"/>
        </authorList>
    </citation>
    <scope>IDENTIFICATION</scope>
</reference>
<evidence type="ECO:0000313" key="3">
    <source>
        <dbReference type="EnsemblPlants" id="cds.evm.model.03.1356"/>
    </source>
</evidence>
<dbReference type="GO" id="GO:0004523">
    <property type="term" value="F:RNA-DNA hybrid ribonuclease activity"/>
    <property type="evidence" value="ECO:0007669"/>
    <property type="project" value="InterPro"/>
</dbReference>
<proteinExistence type="predicted"/>
<dbReference type="InterPro" id="IPR036397">
    <property type="entry name" value="RNaseH_sf"/>
</dbReference>
<dbReference type="Gene3D" id="3.30.420.10">
    <property type="entry name" value="Ribonuclease H-like superfamily/Ribonuclease H"/>
    <property type="match status" value="1"/>
</dbReference>
<evidence type="ECO:0000259" key="1">
    <source>
        <dbReference type="Pfam" id="PF13456"/>
    </source>
</evidence>
<evidence type="ECO:0000313" key="4">
    <source>
        <dbReference type="Proteomes" id="UP000596661"/>
    </source>
</evidence>
<feature type="domain" description="RNase H type-1" evidence="1">
    <location>
        <begin position="549"/>
        <end position="671"/>
    </location>
</feature>
<feature type="domain" description="Reverse transcriptase zinc-binding" evidence="2">
    <location>
        <begin position="385"/>
        <end position="478"/>
    </location>
</feature>
<dbReference type="InterPro" id="IPR002156">
    <property type="entry name" value="RNaseH_domain"/>
</dbReference>
<evidence type="ECO:0008006" key="5">
    <source>
        <dbReference type="Google" id="ProtNLM"/>
    </source>
</evidence>
<dbReference type="EMBL" id="UZAU01000296">
    <property type="status" value="NOT_ANNOTATED_CDS"/>
    <property type="molecule type" value="Genomic_DNA"/>
</dbReference>
<dbReference type="InterPro" id="IPR026960">
    <property type="entry name" value="RVT-Znf"/>
</dbReference>
<dbReference type="PANTHER" id="PTHR33116">
    <property type="entry name" value="REVERSE TRANSCRIPTASE ZINC-BINDING DOMAIN-CONTAINING PROTEIN-RELATED-RELATED"/>
    <property type="match status" value="1"/>
</dbReference>
<dbReference type="Pfam" id="PF13966">
    <property type="entry name" value="zf-RVT"/>
    <property type="match status" value="1"/>
</dbReference>
<dbReference type="InterPro" id="IPR012337">
    <property type="entry name" value="RNaseH-like_sf"/>
</dbReference>
<name>A0A803P4Z1_CANSA</name>
<reference evidence="3" key="1">
    <citation type="submission" date="2018-11" db="EMBL/GenBank/DDBJ databases">
        <authorList>
            <person name="Grassa J C."/>
        </authorList>
    </citation>
    <scope>NUCLEOTIDE SEQUENCE [LARGE SCALE GENOMIC DNA]</scope>
</reference>
<accession>A0A803P4Z1</accession>
<dbReference type="CDD" id="cd06222">
    <property type="entry name" value="RNase_H_like"/>
    <property type="match status" value="1"/>
</dbReference>
<evidence type="ECO:0000259" key="2">
    <source>
        <dbReference type="Pfam" id="PF13966"/>
    </source>
</evidence>
<dbReference type="AlphaFoldDB" id="A0A803P4Z1"/>
<dbReference type="Proteomes" id="UP000596661">
    <property type="component" value="Chromosome 3"/>
</dbReference>
<dbReference type="EnsemblPlants" id="evm.model.03.1356">
    <property type="protein sequence ID" value="cds.evm.model.03.1356"/>
    <property type="gene ID" value="evm.TU.03.1356"/>
</dbReference>